<sequence length="189" mass="21563">MERESIDLRYAIDWCRGDEKTGYQNVLQRRRDAENWTRRYMGLLYWGSISDADEGIASLRFVPSGLHDDSMLHDANTYEVLTQQILTETTNRCAFLGFRSTTSITSRPCVQQCRQHPSQSNQRRSSRAESKKNRCSECKSDLGFWAVVGRGEPTKISQTQHVIQTIAGGGGLLIRSIHLWMYVVESLGK</sequence>
<evidence type="ECO:0000313" key="2">
    <source>
        <dbReference type="Proteomes" id="UP000322873"/>
    </source>
</evidence>
<name>A0A5M9JBS9_MONFR</name>
<gene>
    <name evidence="1" type="ORF">EYC84_010865</name>
</gene>
<reference evidence="1 2" key="1">
    <citation type="submission" date="2019-06" db="EMBL/GenBank/DDBJ databases">
        <title>Genome Sequence of the Brown Rot Fungal Pathogen Monilinia fructicola.</title>
        <authorList>
            <person name="De Miccolis Angelini R.M."/>
            <person name="Landi L."/>
            <person name="Abate D."/>
            <person name="Pollastro S."/>
            <person name="Romanazzi G."/>
            <person name="Faretra F."/>
        </authorList>
    </citation>
    <scope>NUCLEOTIDE SEQUENCE [LARGE SCALE GENOMIC DNA]</scope>
    <source>
        <strain evidence="1 2">Mfrc123</strain>
    </source>
</reference>
<dbReference type="Proteomes" id="UP000322873">
    <property type="component" value="Unassembled WGS sequence"/>
</dbReference>
<proteinExistence type="predicted"/>
<accession>A0A5M9JBS9</accession>
<organism evidence="1 2">
    <name type="scientific">Monilinia fructicola</name>
    <name type="common">Brown rot fungus</name>
    <name type="synonym">Ciboria fructicola</name>
    <dbReference type="NCBI Taxonomy" id="38448"/>
    <lineage>
        <taxon>Eukaryota</taxon>
        <taxon>Fungi</taxon>
        <taxon>Dikarya</taxon>
        <taxon>Ascomycota</taxon>
        <taxon>Pezizomycotina</taxon>
        <taxon>Leotiomycetes</taxon>
        <taxon>Helotiales</taxon>
        <taxon>Sclerotiniaceae</taxon>
        <taxon>Monilinia</taxon>
    </lineage>
</organism>
<keyword evidence="2" id="KW-1185">Reference proteome</keyword>
<protein>
    <submittedName>
        <fullName evidence="1">Uncharacterized protein</fullName>
    </submittedName>
</protein>
<dbReference type="AlphaFoldDB" id="A0A5M9JBS9"/>
<comment type="caution">
    <text evidence="1">The sequence shown here is derived from an EMBL/GenBank/DDBJ whole genome shotgun (WGS) entry which is preliminary data.</text>
</comment>
<dbReference type="EMBL" id="VICG01000014">
    <property type="protein sequence ID" value="KAA8565116.1"/>
    <property type="molecule type" value="Genomic_DNA"/>
</dbReference>
<evidence type="ECO:0000313" key="1">
    <source>
        <dbReference type="EMBL" id="KAA8565116.1"/>
    </source>
</evidence>